<dbReference type="NCBIfam" id="NF033516">
    <property type="entry name" value="transpos_IS3"/>
    <property type="match status" value="1"/>
</dbReference>
<dbReference type="Pfam" id="PF13276">
    <property type="entry name" value="HTH_21"/>
    <property type="match status" value="1"/>
</dbReference>
<reference evidence="2 3" key="1">
    <citation type="submission" date="2015-11" db="EMBL/GenBank/DDBJ databases">
        <title>Genomic analysis of 38 Legionella species identifies large and diverse effector repertoires.</title>
        <authorList>
            <person name="Burstein D."/>
            <person name="Amaro F."/>
            <person name="Zusman T."/>
            <person name="Lifshitz Z."/>
            <person name="Cohen O."/>
            <person name="Gilbert J.A."/>
            <person name="Pupko T."/>
            <person name="Shuman H.A."/>
            <person name="Segal G."/>
        </authorList>
    </citation>
    <scope>NUCLEOTIDE SEQUENCE [LARGE SCALE GENOMIC DNA]</scope>
    <source>
        <strain evidence="2 3">Bercovier 4</strain>
    </source>
</reference>
<dbReference type="GO" id="GO:0015074">
    <property type="term" value="P:DNA integration"/>
    <property type="evidence" value="ECO:0007669"/>
    <property type="project" value="InterPro"/>
</dbReference>
<accession>A0A0W0VI81</accession>
<keyword evidence="3" id="KW-1185">Reference proteome</keyword>
<comment type="caution">
    <text evidence="2">The sequence shown here is derived from an EMBL/GenBank/DDBJ whole genome shotgun (WGS) entry which is preliminary data.</text>
</comment>
<dbReference type="InterPro" id="IPR001584">
    <property type="entry name" value="Integrase_cat-core"/>
</dbReference>
<dbReference type="GO" id="GO:0003676">
    <property type="term" value="F:nucleic acid binding"/>
    <property type="evidence" value="ECO:0007669"/>
    <property type="project" value="InterPro"/>
</dbReference>
<dbReference type="InterPro" id="IPR036397">
    <property type="entry name" value="RNaseH_sf"/>
</dbReference>
<dbReference type="EMBL" id="LNYH01000112">
    <property type="protein sequence ID" value="KTD19417.1"/>
    <property type="molecule type" value="Genomic_DNA"/>
</dbReference>
<evidence type="ECO:0000259" key="1">
    <source>
        <dbReference type="PROSITE" id="PS50994"/>
    </source>
</evidence>
<dbReference type="InterPro" id="IPR048020">
    <property type="entry name" value="Transpos_IS3"/>
</dbReference>
<name>A0A0W0VI81_9GAMM</name>
<dbReference type="SUPFAM" id="SSF53098">
    <property type="entry name" value="Ribonuclease H-like"/>
    <property type="match status" value="1"/>
</dbReference>
<dbReference type="Proteomes" id="UP000054761">
    <property type="component" value="Unassembled WGS sequence"/>
</dbReference>
<sequence length="274" mass="32488">MADYLVQEHGLSLRRSCSVLRLSRTAYYYQPAMDKDEAVIKELVTITEHYPRYGFRKLFIKLRQAGFSWNHKRVYRVYCELKLNIRRKGKRRLASRHPEPLAVPDSLNHTWSADFMSDALNCGRRFRTFNVVDDFNREALAIEIDLSLPALRVIRVLDHIAANRGYPARLRLDNGPEFISLALADWAEKHGVILEFIQPGKPTQNSFVERFNRTYRNEILDFYLFRSLNEVRDITTNWMKEYNEERPHESLGDMSPLDYRLIKNRSENSNYNWH</sequence>
<organism evidence="2 3">
    <name type="scientific">Legionella israelensis</name>
    <dbReference type="NCBI Taxonomy" id="454"/>
    <lineage>
        <taxon>Bacteria</taxon>
        <taxon>Pseudomonadati</taxon>
        <taxon>Pseudomonadota</taxon>
        <taxon>Gammaproteobacteria</taxon>
        <taxon>Legionellales</taxon>
        <taxon>Legionellaceae</taxon>
        <taxon>Legionella</taxon>
    </lineage>
</organism>
<feature type="domain" description="Integrase catalytic" evidence="1">
    <location>
        <begin position="100"/>
        <end position="264"/>
    </location>
</feature>
<dbReference type="InterPro" id="IPR025948">
    <property type="entry name" value="HTH-like_dom"/>
</dbReference>
<dbReference type="PROSITE" id="PS50994">
    <property type="entry name" value="INTEGRASE"/>
    <property type="match status" value="1"/>
</dbReference>
<dbReference type="InterPro" id="IPR012337">
    <property type="entry name" value="RNaseH-like_sf"/>
</dbReference>
<evidence type="ECO:0000313" key="3">
    <source>
        <dbReference type="Proteomes" id="UP000054761"/>
    </source>
</evidence>
<dbReference type="PANTHER" id="PTHR47515:SF2">
    <property type="entry name" value="INTEGRASE CORE DOMAIN PROTEIN"/>
    <property type="match status" value="1"/>
</dbReference>
<proteinExistence type="predicted"/>
<gene>
    <name evidence="2" type="ORF">Lisr_1979</name>
</gene>
<dbReference type="PATRIC" id="fig|454.4.peg.2157"/>
<dbReference type="Pfam" id="PF13683">
    <property type="entry name" value="rve_3"/>
    <property type="match status" value="1"/>
</dbReference>
<dbReference type="PANTHER" id="PTHR47515">
    <property type="entry name" value="LOW CALCIUM RESPONSE LOCUS PROTEIN T"/>
    <property type="match status" value="1"/>
</dbReference>
<evidence type="ECO:0000313" key="2">
    <source>
        <dbReference type="EMBL" id="KTD19417.1"/>
    </source>
</evidence>
<dbReference type="Gene3D" id="3.30.420.10">
    <property type="entry name" value="Ribonuclease H-like superfamily/Ribonuclease H"/>
    <property type="match status" value="1"/>
</dbReference>
<protein>
    <submittedName>
        <fullName evidence="2">ISxcC1 transposase</fullName>
    </submittedName>
</protein>
<dbReference type="STRING" id="454.Lisr_1979"/>
<dbReference type="AlphaFoldDB" id="A0A0W0VI81"/>